<dbReference type="EMBL" id="ML122262">
    <property type="protein sequence ID" value="RPD61515.1"/>
    <property type="molecule type" value="Genomic_DNA"/>
</dbReference>
<protein>
    <recommendedName>
        <fullName evidence="3">SAP domain-containing protein</fullName>
    </recommendedName>
</protein>
<evidence type="ECO:0008006" key="3">
    <source>
        <dbReference type="Google" id="ProtNLM"/>
    </source>
</evidence>
<accession>A0A5C2SCH8</accession>
<organism evidence="1 2">
    <name type="scientific">Lentinus tigrinus ALCF2SS1-6</name>
    <dbReference type="NCBI Taxonomy" id="1328759"/>
    <lineage>
        <taxon>Eukaryota</taxon>
        <taxon>Fungi</taxon>
        <taxon>Dikarya</taxon>
        <taxon>Basidiomycota</taxon>
        <taxon>Agaricomycotina</taxon>
        <taxon>Agaricomycetes</taxon>
        <taxon>Polyporales</taxon>
        <taxon>Polyporaceae</taxon>
        <taxon>Lentinus</taxon>
    </lineage>
</organism>
<proteinExistence type="predicted"/>
<dbReference type="Proteomes" id="UP000313359">
    <property type="component" value="Unassembled WGS sequence"/>
</dbReference>
<evidence type="ECO:0000313" key="2">
    <source>
        <dbReference type="Proteomes" id="UP000313359"/>
    </source>
</evidence>
<gene>
    <name evidence="1" type="ORF">L227DRAFT_585676</name>
</gene>
<evidence type="ECO:0000313" key="1">
    <source>
        <dbReference type="EMBL" id="RPD61515.1"/>
    </source>
</evidence>
<dbReference type="PANTHER" id="PTHR46579">
    <property type="entry name" value="F5/8 TYPE C DOMAIN-CONTAINING PROTEIN-RELATED"/>
    <property type="match status" value="1"/>
</dbReference>
<name>A0A5C2SCH8_9APHY</name>
<reference evidence="1" key="1">
    <citation type="journal article" date="2018" name="Genome Biol. Evol.">
        <title>Genomics and development of Lentinus tigrinus, a white-rot wood-decaying mushroom with dimorphic fruiting bodies.</title>
        <authorList>
            <person name="Wu B."/>
            <person name="Xu Z."/>
            <person name="Knudson A."/>
            <person name="Carlson A."/>
            <person name="Chen N."/>
            <person name="Kovaka S."/>
            <person name="LaButti K."/>
            <person name="Lipzen A."/>
            <person name="Pennachio C."/>
            <person name="Riley R."/>
            <person name="Schakwitz W."/>
            <person name="Umezawa K."/>
            <person name="Ohm R.A."/>
            <person name="Grigoriev I.V."/>
            <person name="Nagy L.G."/>
            <person name="Gibbons J."/>
            <person name="Hibbett D."/>
        </authorList>
    </citation>
    <scope>NUCLEOTIDE SEQUENCE [LARGE SCALE GENOMIC DNA]</scope>
    <source>
        <strain evidence="1">ALCF2SS1-6</strain>
    </source>
</reference>
<dbReference type="STRING" id="1328759.A0A5C2SCH8"/>
<dbReference type="PANTHER" id="PTHR46579:SF1">
    <property type="entry name" value="F5_8 TYPE C DOMAIN-CONTAINING PROTEIN"/>
    <property type="match status" value="1"/>
</dbReference>
<keyword evidence="2" id="KW-1185">Reference proteome</keyword>
<dbReference type="OrthoDB" id="3269001at2759"/>
<dbReference type="AlphaFoldDB" id="A0A5C2SCH8"/>
<sequence>MAATPPDLCTYRGTPASEACGAELWCKRTIRGRIIRFPVRKYLHQSLKHWLGRMLSREDIETWLQRCRNEEAPKLMTDIFDGLALHMFLGPDGKLFLDAPGDELRLIFSLSADGFNPYQMKEAKHNVSKFRDPGVFYRRTALRRAGRRARAAVVPVVGDLLAARQLAGFGSFKHARVLCTLCTVSQDNIESTEFAKFVVRNVDDHREAAMAWKDADSPQEREDLFKATGIRYSELLRLDYWNPPAYLVIDTMHNLYLGLLQRHLRDFWGINPEAADGDASAIEAAPPPARPSDKKMANGEHRLRYSSLSALKRLPKPVLYHMCVDRDLRHAGTSAILAKHLDRWVSISIPSMSYIEFPLPPVDYGGQLTEDVIKAEESLRKGNKATTLVRFRKETLTVMCEYRHLETTGTKPILAARLVQYMAPGSKESMQMGVYDASSAGDDSDDSAIGRDTLDAYLADRARMEVPSWVNPPPVSFGTKRHGKLSADQWRTLSIVYLPVTLIRIWGFQEERRVKMMMNFLYLVETVEIIGLLEIDEERIARAEVVMKQYLDTAKELYKGCKVQPNHHLALHIGVFLRLFGPVHSWRAFVFERFNFFLQSLNTNLTFGDLEVTFMMSSCRQANFTPLLRSPVVSRQMAAFAETLRVMDKDDRRGMRLDAILRSAGAGAATSEATTKTSARKITLTQPEYVALLERLNADSGNKYVDGGRRPVPAGCTALSSMATPCDIITISGVYYKSRSRSQGDSNLLFRHPSLRGTQAGRIERMFTHAGSVAGQSSQETFLVVKRLEELDEEDAAIDPFRKFTPVGGLLYYDAYIERTFVLRAQDVVSHFAKTQMDHLVLWRNAEGHEKLTMKKACVHVRPLDRCSVLERSIGGQLGFDAQFPAIVS</sequence>